<protein>
    <submittedName>
        <fullName evidence="2">Uncharacterized protein</fullName>
    </submittedName>
</protein>
<name>D2R0B6_PIRSD</name>
<dbReference type="HOGENOM" id="CLU_1119358_0_0_0"/>
<accession>D2R0B6</accession>
<evidence type="ECO:0000313" key="3">
    <source>
        <dbReference type="Proteomes" id="UP000001887"/>
    </source>
</evidence>
<evidence type="ECO:0000256" key="1">
    <source>
        <dbReference type="SAM" id="SignalP"/>
    </source>
</evidence>
<dbReference type="EMBL" id="CP001848">
    <property type="protein sequence ID" value="ADB14784.1"/>
    <property type="molecule type" value="Genomic_DNA"/>
</dbReference>
<keyword evidence="1" id="KW-0732">Signal</keyword>
<feature type="signal peptide" evidence="1">
    <location>
        <begin position="1"/>
        <end position="29"/>
    </location>
</feature>
<reference evidence="2 3" key="1">
    <citation type="journal article" date="2009" name="Stand. Genomic Sci.">
        <title>Complete genome sequence of Pirellula staleyi type strain (ATCC 27377).</title>
        <authorList>
            <person name="Clum A."/>
            <person name="Tindall B.J."/>
            <person name="Sikorski J."/>
            <person name="Ivanova N."/>
            <person name="Mavrommatis K."/>
            <person name="Lucas S."/>
            <person name="Glavina del Rio T."/>
            <person name="Nolan M."/>
            <person name="Chen F."/>
            <person name="Tice H."/>
            <person name="Pitluck S."/>
            <person name="Cheng J.F."/>
            <person name="Chertkov O."/>
            <person name="Brettin T."/>
            <person name="Han C."/>
            <person name="Detter J.C."/>
            <person name="Kuske C."/>
            <person name="Bruce D."/>
            <person name="Goodwin L."/>
            <person name="Ovchinikova G."/>
            <person name="Pati A."/>
            <person name="Mikhailova N."/>
            <person name="Chen A."/>
            <person name="Palaniappan K."/>
            <person name="Land M."/>
            <person name="Hauser L."/>
            <person name="Chang Y.J."/>
            <person name="Jeffries C.D."/>
            <person name="Chain P."/>
            <person name="Rohde M."/>
            <person name="Goker M."/>
            <person name="Bristow J."/>
            <person name="Eisen J.A."/>
            <person name="Markowitz V."/>
            <person name="Hugenholtz P."/>
            <person name="Kyrpides N.C."/>
            <person name="Klenk H.P."/>
            <person name="Lapidus A."/>
        </authorList>
    </citation>
    <scope>NUCLEOTIDE SEQUENCE [LARGE SCALE GENOMIC DNA]</scope>
    <source>
        <strain evidence="3">ATCC 27377 / DSM 6068 / ICPB 4128</strain>
    </source>
</reference>
<sequence length="248" mass="27453" precursor="true">MKRYFTTTRWLTTSLVVALLLLGSTSAMAQTYGYVAPPVSNGYGYGYGSPYRGWGGFGYHSSTYEEGVLRGAAELTRAAGEANLYNSMAAERYESARQAAIQNRKLATDTYFAMRKVNQEARAAERPTRLSVDQYATIAQRMAPSPLAAQQYEPTTGKLGWPEVLMTKEFEADRNAIDAAFRSRDASDGGRGSQFAAHIATHAERMRQTLRGNIDTLRPMDYMAGKKFIDSVAHEANQLFDLRAVATR</sequence>
<proteinExistence type="predicted"/>
<dbReference type="eggNOG" id="ENOG5033728">
    <property type="taxonomic scope" value="Bacteria"/>
</dbReference>
<feature type="chain" id="PRO_5003035323" evidence="1">
    <location>
        <begin position="30"/>
        <end position="248"/>
    </location>
</feature>
<evidence type="ECO:0000313" key="2">
    <source>
        <dbReference type="EMBL" id="ADB14784.1"/>
    </source>
</evidence>
<dbReference type="AlphaFoldDB" id="D2R0B6"/>
<dbReference type="KEGG" id="psl:Psta_0087"/>
<organism evidence="2 3">
    <name type="scientific">Pirellula staleyi (strain ATCC 27377 / DSM 6068 / ICPB 4128)</name>
    <name type="common">Pirella staleyi</name>
    <dbReference type="NCBI Taxonomy" id="530564"/>
    <lineage>
        <taxon>Bacteria</taxon>
        <taxon>Pseudomonadati</taxon>
        <taxon>Planctomycetota</taxon>
        <taxon>Planctomycetia</taxon>
        <taxon>Pirellulales</taxon>
        <taxon>Pirellulaceae</taxon>
        <taxon>Pirellula</taxon>
    </lineage>
</organism>
<gene>
    <name evidence="2" type="ordered locus">Psta_0087</name>
</gene>
<keyword evidence="3" id="KW-1185">Reference proteome</keyword>
<dbReference type="OrthoDB" id="291789at2"/>
<dbReference type="Proteomes" id="UP000001887">
    <property type="component" value="Chromosome"/>
</dbReference>